<dbReference type="Proteomes" id="UP000321497">
    <property type="component" value="Unassembled WGS sequence"/>
</dbReference>
<dbReference type="RefSeq" id="WP_111845888.1">
    <property type="nucleotide sequence ID" value="NZ_UEGI01000029.1"/>
</dbReference>
<dbReference type="EMBL" id="VORT01000004">
    <property type="protein sequence ID" value="TXD73538.1"/>
    <property type="molecule type" value="Genomic_DNA"/>
</dbReference>
<evidence type="ECO:0000313" key="2">
    <source>
        <dbReference type="Proteomes" id="UP000321497"/>
    </source>
</evidence>
<dbReference type="AlphaFoldDB" id="A0A5C6Z0J2"/>
<keyword evidence="2" id="KW-1185">Reference proteome</keyword>
<dbReference type="OrthoDB" id="9810084at2"/>
<dbReference type="Pfam" id="PF04343">
    <property type="entry name" value="DUF488"/>
    <property type="match status" value="1"/>
</dbReference>
<evidence type="ECO:0000313" key="1">
    <source>
        <dbReference type="EMBL" id="TXD73538.1"/>
    </source>
</evidence>
<comment type="caution">
    <text evidence="1">The sequence shown here is derived from an EMBL/GenBank/DDBJ whole genome shotgun (WGS) entry which is preliminary data.</text>
</comment>
<dbReference type="InterPro" id="IPR007438">
    <property type="entry name" value="DUF488"/>
</dbReference>
<sequence length="294" mass="34916">MFYRRKLVFALLENFENGLEKTRLQKLIFLLTKKQKNPNYDFVPYRFGCYSYSLKADLQAMVKRDWITISERGYELKTEKKYYNELRTDDKKIVDDTISLYGKMNTEQITKHTYLNFPYHAINSTIAKNILPEKYYLRVEEAKPKTDETILFTIGYEGISLEEYLNRLIKNDVKLLVDVRRNPLSQKFGFSKKLLSGFCDNLGIDYLHIPEVGIDSSKRRELNTQKDYDILFDEYNNTVLEETIESQDHILLLLKKHKRIALTCFEAETCQCHRTHLAEKIEKSPTFKYKLQHI</sequence>
<gene>
    <name evidence="1" type="ORF">ESU54_07180</name>
</gene>
<proteinExistence type="predicted"/>
<dbReference type="PANTHER" id="PTHR39337">
    <property type="entry name" value="BLR5642 PROTEIN"/>
    <property type="match status" value="1"/>
</dbReference>
<protein>
    <submittedName>
        <fullName evidence="1">DUF488 domain-containing protein</fullName>
    </submittedName>
</protein>
<reference evidence="1 2" key="1">
    <citation type="submission" date="2019-08" db="EMBL/GenBank/DDBJ databases">
        <title>Genome of Aequorivita antarctica SW49 (type strain).</title>
        <authorList>
            <person name="Bowman J.P."/>
        </authorList>
    </citation>
    <scope>NUCLEOTIDE SEQUENCE [LARGE SCALE GENOMIC DNA]</scope>
    <source>
        <strain evidence="1 2">SW49</strain>
    </source>
</reference>
<dbReference type="PANTHER" id="PTHR39337:SF1">
    <property type="entry name" value="BLR5642 PROTEIN"/>
    <property type="match status" value="1"/>
</dbReference>
<organism evidence="1 2">
    <name type="scientific">Aequorivita antarctica</name>
    <dbReference type="NCBI Taxonomy" id="153266"/>
    <lineage>
        <taxon>Bacteria</taxon>
        <taxon>Pseudomonadati</taxon>
        <taxon>Bacteroidota</taxon>
        <taxon>Flavobacteriia</taxon>
        <taxon>Flavobacteriales</taxon>
        <taxon>Flavobacteriaceae</taxon>
        <taxon>Aequorivita</taxon>
    </lineage>
</organism>
<name>A0A5C6Z0J2_9FLAO</name>
<accession>A0A5C6Z0J2</accession>